<proteinExistence type="predicted"/>
<feature type="domain" description="pPIWI-RE three-gene island" evidence="2">
    <location>
        <begin position="29"/>
        <end position="187"/>
    </location>
</feature>
<name>A0ABW2KH56_9ACTN</name>
<evidence type="ECO:0000256" key="1">
    <source>
        <dbReference type="SAM" id="MobiDB-lite"/>
    </source>
</evidence>
<feature type="compositionally biased region" description="Basic and acidic residues" evidence="1">
    <location>
        <begin position="636"/>
        <end position="646"/>
    </location>
</feature>
<protein>
    <submittedName>
        <fullName evidence="3">Signal recognition particle</fullName>
    </submittedName>
</protein>
<dbReference type="Pfam" id="PF18155">
    <property type="entry name" value="pPIWI_RE_Z"/>
    <property type="match status" value="1"/>
</dbReference>
<dbReference type="Proteomes" id="UP001596540">
    <property type="component" value="Unassembled WGS sequence"/>
</dbReference>
<keyword evidence="4" id="KW-1185">Reference proteome</keyword>
<evidence type="ECO:0000313" key="3">
    <source>
        <dbReference type="EMBL" id="MFC7328723.1"/>
    </source>
</evidence>
<organism evidence="3 4">
    <name type="scientific">Marinactinospora rubrisoli</name>
    <dbReference type="NCBI Taxonomy" id="2715399"/>
    <lineage>
        <taxon>Bacteria</taxon>
        <taxon>Bacillati</taxon>
        <taxon>Actinomycetota</taxon>
        <taxon>Actinomycetes</taxon>
        <taxon>Streptosporangiales</taxon>
        <taxon>Nocardiopsidaceae</taxon>
        <taxon>Marinactinospora</taxon>
    </lineage>
</organism>
<evidence type="ECO:0000259" key="2">
    <source>
        <dbReference type="Pfam" id="PF18155"/>
    </source>
</evidence>
<comment type="caution">
    <text evidence="3">The sequence shown here is derived from an EMBL/GenBank/DDBJ whole genome shotgun (WGS) entry which is preliminary data.</text>
</comment>
<accession>A0ABW2KH56</accession>
<feature type="region of interest" description="Disordered" evidence="1">
    <location>
        <begin position="621"/>
        <end position="646"/>
    </location>
</feature>
<gene>
    <name evidence="3" type="ORF">ACFQRF_13305</name>
</gene>
<feature type="region of interest" description="Disordered" evidence="1">
    <location>
        <begin position="570"/>
        <end position="607"/>
    </location>
</feature>
<dbReference type="RefSeq" id="WP_379871368.1">
    <property type="nucleotide sequence ID" value="NZ_JBHTBH010000005.1"/>
</dbReference>
<dbReference type="SUPFAM" id="SSF52540">
    <property type="entry name" value="P-loop containing nucleoside triphosphate hydrolases"/>
    <property type="match status" value="1"/>
</dbReference>
<dbReference type="InterPro" id="IPR055254">
    <property type="entry name" value="pPIWI_RE_Z"/>
</dbReference>
<sequence length="1233" mass="138826">MRDTKEARADLLAELRRKWPTRMAGAPDPVLVTDVELGLTLMAALSPELTVADGWTVFGGYPFAQAKGLLHEGQPDYAVKMALLRVARHYLWPMHRRRTWLHAIRRYEQLPSELRGYAITGDQRPPERLDPSIASGRWRVYAALLKAAPPYLDRSLPRARKGRYAYRADGEWHQITFPDDVPDVPMPAFDLAERRGRTRRPLVVPVDELQAIAHEVAANPEVRDGHHWRTRLGRVALDVLDKESGEFRRDQQEFRIDELLHLIGIPGIGKSTLRDIITTWAVRRKKLRVTLVVGDVADVLDLVRLFNGLGMRAAPVLGTTTRDMHVGRLHRRLAAKGYPDLLAHDDHGFDYLSTACAVDALRAPEETAKPLAYSHAPCATLVREGTGVDDEERKARGATAKRYRHHACPYTDRCPRHHGARELLAADIWVATPASLVQTAVPRFQNGERVRYLELACRRSDLIIVDEADRVQMQLDSMFAPSASLYRPGANSWLDELNRHNVAELAREGRVQLSEAVVSQWTAALDTVSTTANRLYQLLVSNNELRGWIRADYFNAWTLQQELINRWPASRRPEVPDDEERTSNAEQRSREVLARLDRDPEAGQDVRRKRREELLQIMDDFLDDPLGDGDATAGTARDEPEPERRPETAALVDLARRLVTNSPRNVHVQRRLRSLFLDLGGMAEPKEVAEERGLTETEQEECTEQLDRDLERFEFTLLVAVMDERLNLLTTLWPRVEVQLRLESSANELYHRSPNDYGPFIPESPMGNVLGFQFLESRAGRADGDSVPATGELRFFRCGGVGRELLTRLPQLALTDGLPGPNVLLMSGTSWAGASTRYHVLRDVGAVLRERRDEEDAAAPGPRIHLETLFFTTDSPAADGKGRRRPLRASGEDPKLRPARLREMVTLLAEPPGNDPDGQSLFARHLSDLVDDDRARLLVLVGSYDEADDIADHLHGFDRWRGKVCRLISDDADLERFERQRDEAPERSKRALALRRGDITEFVETGAQILVAPLLAVERGHNILKGGKAAFGAVYFLARPYPRPGDIEIAIQAMNDWTTRRLDPAAFRRGLDAWHSLDSAGLEFRKRARAELHRLLTRDSSWPRLTGADREYLTWDLLVVLWQVIGRLTRGGVGARVYFVDAAFAPTLAEGGRRESAHRSLLVSMRDVLAPYFDDAPSAAPPSHAAVPPPHRIPPDGANRYLVESLYAPLYEGLTNLLRAPGQPLPRQTSDAR</sequence>
<evidence type="ECO:0000313" key="4">
    <source>
        <dbReference type="Proteomes" id="UP001596540"/>
    </source>
</evidence>
<reference evidence="4" key="1">
    <citation type="journal article" date="2019" name="Int. J. Syst. Evol. Microbiol.">
        <title>The Global Catalogue of Microorganisms (GCM) 10K type strain sequencing project: providing services to taxonomists for standard genome sequencing and annotation.</title>
        <authorList>
            <consortium name="The Broad Institute Genomics Platform"/>
            <consortium name="The Broad Institute Genome Sequencing Center for Infectious Disease"/>
            <person name="Wu L."/>
            <person name="Ma J."/>
        </authorList>
    </citation>
    <scope>NUCLEOTIDE SEQUENCE [LARGE SCALE GENOMIC DNA]</scope>
    <source>
        <strain evidence="4">CGMCC 4.7382</strain>
    </source>
</reference>
<dbReference type="EMBL" id="JBHTBH010000005">
    <property type="protein sequence ID" value="MFC7328723.1"/>
    <property type="molecule type" value="Genomic_DNA"/>
</dbReference>
<dbReference type="InterPro" id="IPR027417">
    <property type="entry name" value="P-loop_NTPase"/>
</dbReference>
<feature type="compositionally biased region" description="Basic and acidic residues" evidence="1">
    <location>
        <begin position="571"/>
        <end position="607"/>
    </location>
</feature>